<evidence type="ECO:0000256" key="6">
    <source>
        <dbReference type="RuleBase" id="RU369006"/>
    </source>
</evidence>
<keyword evidence="5 6" id="KW-0325">Glycoprotein</keyword>
<evidence type="ECO:0000256" key="4">
    <source>
        <dbReference type="ARBA" id="ARBA00023157"/>
    </source>
</evidence>
<gene>
    <name evidence="7" type="ORF">V5799_021977</name>
</gene>
<keyword evidence="2 6" id="KW-0964">Secreted</keyword>
<dbReference type="Gene3D" id="2.30.130.100">
    <property type="match status" value="2"/>
</dbReference>
<dbReference type="GO" id="GO:0019957">
    <property type="term" value="F:C-C chemokine binding"/>
    <property type="evidence" value="ECO:0007669"/>
    <property type="project" value="InterPro"/>
</dbReference>
<dbReference type="Pfam" id="PF19429">
    <property type="entry name" value="EVA_Class_A"/>
    <property type="match status" value="1"/>
</dbReference>
<comment type="subcellular location">
    <subcellularLocation>
        <location evidence="1 6">Secreted</location>
    </subcellularLocation>
</comment>
<dbReference type="InterPro" id="IPR045797">
    <property type="entry name" value="EVA_Class_A"/>
</dbReference>
<evidence type="ECO:0000256" key="5">
    <source>
        <dbReference type="ARBA" id="ARBA00023180"/>
    </source>
</evidence>
<evidence type="ECO:0000313" key="7">
    <source>
        <dbReference type="EMBL" id="KAK8788247.1"/>
    </source>
</evidence>
<proteinExistence type="predicted"/>
<organism evidence="7 8">
    <name type="scientific">Amblyomma americanum</name>
    <name type="common">Lone star tick</name>
    <dbReference type="NCBI Taxonomy" id="6943"/>
    <lineage>
        <taxon>Eukaryota</taxon>
        <taxon>Metazoa</taxon>
        <taxon>Ecdysozoa</taxon>
        <taxon>Arthropoda</taxon>
        <taxon>Chelicerata</taxon>
        <taxon>Arachnida</taxon>
        <taxon>Acari</taxon>
        <taxon>Parasitiformes</taxon>
        <taxon>Ixodida</taxon>
        <taxon>Ixodoidea</taxon>
        <taxon>Ixodidae</taxon>
        <taxon>Amblyomminae</taxon>
        <taxon>Amblyomma</taxon>
    </lineage>
</organism>
<keyword evidence="4 6" id="KW-1015">Disulfide bond</keyword>
<evidence type="ECO:0000256" key="2">
    <source>
        <dbReference type="ARBA" id="ARBA00022525"/>
    </source>
</evidence>
<accession>A0AAQ4FLV5</accession>
<protein>
    <recommendedName>
        <fullName evidence="6">Evasin</fullName>
    </recommendedName>
</protein>
<comment type="function">
    <text evidence="6">Salivary chemokine-binding protein which binds to host chemokines.</text>
</comment>
<dbReference type="Proteomes" id="UP001321473">
    <property type="component" value="Unassembled WGS sequence"/>
</dbReference>
<evidence type="ECO:0000256" key="1">
    <source>
        <dbReference type="ARBA" id="ARBA00004613"/>
    </source>
</evidence>
<dbReference type="EMBL" id="JARKHS020001024">
    <property type="protein sequence ID" value="KAK8788247.1"/>
    <property type="molecule type" value="Genomic_DNA"/>
</dbReference>
<keyword evidence="8" id="KW-1185">Reference proteome</keyword>
<sequence length="260" mass="27715">MQRNVSYTCSVGLCNGEGVCDRTGLWIGCWTNTPPPNSTNVTTKPPTTTTASPGTGHALLSNNLALFILAKRWSDVTFPGRLVQKCSYILVSRLFKKLHRDSLATKKTKGVKDNPTPVNAMTPVTPFGIVIFLCTSQALVGFSATEGKKVDIHFGLTYRNKSKICLLNTAIFPLSVGCVMACKNSTQHLPNGTECLSLSEAAATAMQSNVNYTCPVGICFNGECQHNGLAIGCWHDTPPPNSTNVTTKAPTTTATSAGPM</sequence>
<name>A0AAQ4FLV5_AMBAM</name>
<dbReference type="GO" id="GO:0005576">
    <property type="term" value="C:extracellular region"/>
    <property type="evidence" value="ECO:0007669"/>
    <property type="project" value="UniProtKB-SubCell"/>
</dbReference>
<reference evidence="7 8" key="1">
    <citation type="journal article" date="2023" name="Arcadia Sci">
        <title>De novo assembly of a long-read Amblyomma americanum tick genome.</title>
        <authorList>
            <person name="Chou S."/>
            <person name="Poskanzer K.E."/>
            <person name="Rollins M."/>
            <person name="Thuy-Boun P.S."/>
        </authorList>
    </citation>
    <scope>NUCLEOTIDE SEQUENCE [LARGE SCALE GENOMIC DNA]</scope>
    <source>
        <strain evidence="7">F_SG_1</strain>
        <tissue evidence="7">Salivary glands</tissue>
    </source>
</reference>
<evidence type="ECO:0000313" key="8">
    <source>
        <dbReference type="Proteomes" id="UP001321473"/>
    </source>
</evidence>
<dbReference type="AlphaFoldDB" id="A0AAQ4FLV5"/>
<evidence type="ECO:0000256" key="3">
    <source>
        <dbReference type="ARBA" id="ARBA00022729"/>
    </source>
</evidence>
<keyword evidence="3 6" id="KW-0732">Signal</keyword>
<comment type="caution">
    <text evidence="7">The sequence shown here is derived from an EMBL/GenBank/DDBJ whole genome shotgun (WGS) entry which is preliminary data.</text>
</comment>